<dbReference type="AlphaFoldDB" id="A0A7J7NG74"/>
<name>A0A7J7NG74_9MAGN</name>
<evidence type="ECO:0000256" key="1">
    <source>
        <dbReference type="SAM" id="MobiDB-lite"/>
    </source>
</evidence>
<reference evidence="2 3" key="1">
    <citation type="journal article" date="2020" name="IScience">
        <title>Genome Sequencing of the Endangered Kingdonia uniflora (Circaeasteraceae, Ranunculales) Reveals Potential Mechanisms of Evolutionary Specialization.</title>
        <authorList>
            <person name="Sun Y."/>
            <person name="Deng T."/>
            <person name="Zhang A."/>
            <person name="Moore M.J."/>
            <person name="Landis J.B."/>
            <person name="Lin N."/>
            <person name="Zhang H."/>
            <person name="Zhang X."/>
            <person name="Huang J."/>
            <person name="Zhang X."/>
            <person name="Sun H."/>
            <person name="Wang H."/>
        </authorList>
    </citation>
    <scope>NUCLEOTIDE SEQUENCE [LARGE SCALE GENOMIC DNA]</scope>
    <source>
        <strain evidence="2">TB1705</strain>
        <tissue evidence="2">Leaf</tissue>
    </source>
</reference>
<dbReference type="EMBL" id="JACGCM010000816">
    <property type="protein sequence ID" value="KAF6165868.1"/>
    <property type="molecule type" value="Genomic_DNA"/>
</dbReference>
<gene>
    <name evidence="2" type="ORF">GIB67_012765</name>
</gene>
<dbReference type="Proteomes" id="UP000541444">
    <property type="component" value="Unassembled WGS sequence"/>
</dbReference>
<feature type="region of interest" description="Disordered" evidence="1">
    <location>
        <begin position="58"/>
        <end position="81"/>
    </location>
</feature>
<evidence type="ECO:0000313" key="2">
    <source>
        <dbReference type="EMBL" id="KAF6165868.1"/>
    </source>
</evidence>
<protein>
    <submittedName>
        <fullName evidence="2">Uncharacterized protein</fullName>
    </submittedName>
</protein>
<keyword evidence="3" id="KW-1185">Reference proteome</keyword>
<accession>A0A7J7NG74</accession>
<proteinExistence type="predicted"/>
<comment type="caution">
    <text evidence="2">The sequence shown here is derived from an EMBL/GenBank/DDBJ whole genome shotgun (WGS) entry which is preliminary data.</text>
</comment>
<evidence type="ECO:0000313" key="3">
    <source>
        <dbReference type="Proteomes" id="UP000541444"/>
    </source>
</evidence>
<sequence>MAASGFAYANVMEILACTVGTSSSLVWRPRIIKTVSPSEQTAPVQIPLVGTEGVDVDVNMAPPRKKQKKESGKDIRGSSKGLSVAWKSAAEVLKLATANRGKLFPQHDAEKATLQEQFEQEKVLQRKQFEKEKVLQREQFGKEATVIKKEVEDEAKKAIDIVAASRNKLI</sequence>
<organism evidence="2 3">
    <name type="scientific">Kingdonia uniflora</name>
    <dbReference type="NCBI Taxonomy" id="39325"/>
    <lineage>
        <taxon>Eukaryota</taxon>
        <taxon>Viridiplantae</taxon>
        <taxon>Streptophyta</taxon>
        <taxon>Embryophyta</taxon>
        <taxon>Tracheophyta</taxon>
        <taxon>Spermatophyta</taxon>
        <taxon>Magnoliopsida</taxon>
        <taxon>Ranunculales</taxon>
        <taxon>Circaeasteraceae</taxon>
        <taxon>Kingdonia</taxon>
    </lineage>
</organism>